<protein>
    <submittedName>
        <fullName evidence="2">Type II secretory pathway component</fullName>
    </submittedName>
</protein>
<accession>Q5QWD7</accession>
<dbReference type="Gene3D" id="3.30.700.10">
    <property type="entry name" value="Glycoprotein, Type 4 Pilin"/>
    <property type="match status" value="1"/>
</dbReference>
<dbReference type="PROSITE" id="PS00409">
    <property type="entry name" value="PROKAR_NTER_METHYL"/>
    <property type="match status" value="1"/>
</dbReference>
<dbReference type="SUPFAM" id="SSF54523">
    <property type="entry name" value="Pili subunits"/>
    <property type="match status" value="1"/>
</dbReference>
<dbReference type="HOGENOM" id="CLU_125322_0_0_6"/>
<dbReference type="AlphaFoldDB" id="Q5QWD7"/>
<dbReference type="Proteomes" id="UP000001171">
    <property type="component" value="Chromosome"/>
</dbReference>
<feature type="transmembrane region" description="Helical" evidence="1">
    <location>
        <begin position="7"/>
        <end position="30"/>
    </location>
</feature>
<organism evidence="2 3">
    <name type="scientific">Idiomarina loihiensis (strain ATCC BAA-735 / DSM 15497 / L2-TR)</name>
    <dbReference type="NCBI Taxonomy" id="283942"/>
    <lineage>
        <taxon>Bacteria</taxon>
        <taxon>Pseudomonadati</taxon>
        <taxon>Pseudomonadota</taxon>
        <taxon>Gammaproteobacteria</taxon>
        <taxon>Alteromonadales</taxon>
        <taxon>Idiomarinaceae</taxon>
        <taxon>Idiomarina</taxon>
    </lineage>
</organism>
<dbReference type="eggNOG" id="COG4968">
    <property type="taxonomic scope" value="Bacteria"/>
</dbReference>
<reference evidence="2 3" key="1">
    <citation type="journal article" date="2004" name="Proc. Natl. Acad. Sci. U.S.A.">
        <title>Genome sequence of the deep-sea gamma-proteobacterium Idiomarina loihiensis reveals amino acid fermentation as a source of carbon and energy.</title>
        <authorList>
            <person name="Hou S."/>
            <person name="Saw J.H."/>
            <person name="Lee K.S."/>
            <person name="Freitas T.A."/>
            <person name="Belisle C."/>
            <person name="Kawarabayasi Y."/>
            <person name="Donachie S.P."/>
            <person name="Pikina A."/>
            <person name="Galperin M.Y."/>
            <person name="Koonin E.V."/>
            <person name="Makarova K.S."/>
            <person name="Omelchenko M.V."/>
            <person name="Sorokin A."/>
            <person name="Wolf Y.I."/>
            <person name="Li Q.X."/>
            <person name="Keum Y.S."/>
            <person name="Campbell S."/>
            <person name="Denery J."/>
            <person name="Aizawa S."/>
            <person name="Shibata S."/>
            <person name="Malahoff A."/>
            <person name="Alam M."/>
        </authorList>
    </citation>
    <scope>NUCLEOTIDE SEQUENCE [LARGE SCALE GENOMIC DNA]</scope>
    <source>
        <strain evidence="3">ATCC BAA-735 / DSM 15497 / L2-TR</strain>
    </source>
</reference>
<evidence type="ECO:0000313" key="3">
    <source>
        <dbReference type="Proteomes" id="UP000001171"/>
    </source>
</evidence>
<keyword evidence="1" id="KW-0472">Membrane</keyword>
<evidence type="ECO:0000313" key="2">
    <source>
        <dbReference type="EMBL" id="AAV81218.1"/>
    </source>
</evidence>
<sequence>MKSRGFTLIELIIILVIIGILAVSAGPVFFDNSGTQSQVVRQRAMSILRSIQLQAMQDTTGNYSSVVSENTLGVPPFVENNNRQISNVDNVTFSFSGSLPATIGFDGLGRPTEQCSGGCTITLTESSGISRDLCINSEGYINEC</sequence>
<proteinExistence type="predicted"/>
<dbReference type="RefSeq" id="WP_011233636.1">
    <property type="nucleotide sequence ID" value="NC_006512.1"/>
</dbReference>
<name>Q5QWD7_IDILO</name>
<dbReference type="NCBIfam" id="TIGR02532">
    <property type="entry name" value="IV_pilin_GFxxxE"/>
    <property type="match status" value="1"/>
</dbReference>
<keyword evidence="1" id="KW-0812">Transmembrane</keyword>
<dbReference type="KEGG" id="ilo:IL0375"/>
<dbReference type="GeneID" id="41335527"/>
<dbReference type="OrthoDB" id="5873580at2"/>
<keyword evidence="1" id="KW-1133">Transmembrane helix</keyword>
<dbReference type="EMBL" id="AE017340">
    <property type="protein sequence ID" value="AAV81218.1"/>
    <property type="molecule type" value="Genomic_DNA"/>
</dbReference>
<dbReference type="InterPro" id="IPR045584">
    <property type="entry name" value="Pilin-like"/>
</dbReference>
<evidence type="ECO:0000256" key="1">
    <source>
        <dbReference type="SAM" id="Phobius"/>
    </source>
</evidence>
<gene>
    <name evidence="2" type="primary">mshC</name>
    <name evidence="2" type="ordered locus">IL0375</name>
</gene>
<keyword evidence="3" id="KW-1185">Reference proteome</keyword>
<dbReference type="InterPro" id="IPR012902">
    <property type="entry name" value="N_methyl_site"/>
</dbReference>
<dbReference type="STRING" id="283942.IL0375"/>
<dbReference type="Pfam" id="PF07963">
    <property type="entry name" value="N_methyl"/>
    <property type="match status" value="1"/>
</dbReference>